<name>A0A1C7LXA8_GRIFR</name>
<dbReference type="GO" id="GO:0005524">
    <property type="term" value="F:ATP binding"/>
    <property type="evidence" value="ECO:0007669"/>
    <property type="project" value="InterPro"/>
</dbReference>
<dbReference type="GO" id="GO:0004674">
    <property type="term" value="F:protein serine/threonine kinase activity"/>
    <property type="evidence" value="ECO:0007669"/>
    <property type="project" value="InterPro"/>
</dbReference>
<feature type="domain" description="Protein kinase" evidence="2">
    <location>
        <begin position="27"/>
        <end position="302"/>
    </location>
</feature>
<feature type="region of interest" description="Disordered" evidence="1">
    <location>
        <begin position="782"/>
        <end position="810"/>
    </location>
</feature>
<feature type="compositionally biased region" description="Polar residues" evidence="1">
    <location>
        <begin position="378"/>
        <end position="395"/>
    </location>
</feature>
<feature type="region of interest" description="Disordered" evidence="1">
    <location>
        <begin position="448"/>
        <end position="532"/>
    </location>
</feature>
<reference evidence="3 4" key="1">
    <citation type="submission" date="2016-03" db="EMBL/GenBank/DDBJ databases">
        <title>Whole genome sequencing of Grifola frondosa 9006-11.</title>
        <authorList>
            <person name="Min B."/>
            <person name="Park H."/>
            <person name="Kim J.-G."/>
            <person name="Cho H."/>
            <person name="Oh Y.-L."/>
            <person name="Kong W.-S."/>
            <person name="Choi I.-G."/>
        </authorList>
    </citation>
    <scope>NUCLEOTIDE SEQUENCE [LARGE SCALE GENOMIC DNA]</scope>
    <source>
        <strain evidence="3 4">9006-11</strain>
    </source>
</reference>
<dbReference type="OrthoDB" id="68483at2759"/>
<feature type="compositionally biased region" description="Polar residues" evidence="1">
    <location>
        <begin position="865"/>
        <end position="881"/>
    </location>
</feature>
<keyword evidence="3" id="KW-0808">Transferase</keyword>
<dbReference type="InterPro" id="IPR011009">
    <property type="entry name" value="Kinase-like_dom_sf"/>
</dbReference>
<proteinExistence type="predicted"/>
<accession>A0A1C7LXA8</accession>
<dbReference type="PROSITE" id="PS00108">
    <property type="entry name" value="PROTEIN_KINASE_ST"/>
    <property type="match status" value="1"/>
</dbReference>
<organism evidence="3 4">
    <name type="scientific">Grifola frondosa</name>
    <name type="common">Maitake</name>
    <name type="synonym">Polyporus frondosus</name>
    <dbReference type="NCBI Taxonomy" id="5627"/>
    <lineage>
        <taxon>Eukaryota</taxon>
        <taxon>Fungi</taxon>
        <taxon>Dikarya</taxon>
        <taxon>Basidiomycota</taxon>
        <taxon>Agaricomycotina</taxon>
        <taxon>Agaricomycetes</taxon>
        <taxon>Polyporales</taxon>
        <taxon>Grifolaceae</taxon>
        <taxon>Grifola</taxon>
    </lineage>
</organism>
<dbReference type="AlphaFoldDB" id="A0A1C7LXA8"/>
<feature type="compositionally biased region" description="Basic and acidic residues" evidence="1">
    <location>
        <begin position="557"/>
        <end position="606"/>
    </location>
</feature>
<dbReference type="PROSITE" id="PS50011">
    <property type="entry name" value="PROTEIN_KINASE_DOM"/>
    <property type="match status" value="1"/>
</dbReference>
<keyword evidence="3" id="KW-0418">Kinase</keyword>
<evidence type="ECO:0000259" key="2">
    <source>
        <dbReference type="PROSITE" id="PS50011"/>
    </source>
</evidence>
<dbReference type="SUPFAM" id="SSF56112">
    <property type="entry name" value="Protein kinase-like (PK-like)"/>
    <property type="match status" value="1"/>
</dbReference>
<dbReference type="Pfam" id="PF00069">
    <property type="entry name" value="Pkinase"/>
    <property type="match status" value="1"/>
</dbReference>
<dbReference type="OMA" id="TPFEHAE"/>
<dbReference type="Proteomes" id="UP000092993">
    <property type="component" value="Unassembled WGS sequence"/>
</dbReference>
<dbReference type="SMART" id="SM00220">
    <property type="entry name" value="S_TKc"/>
    <property type="match status" value="1"/>
</dbReference>
<dbReference type="InterPro" id="IPR045269">
    <property type="entry name" value="Atg1-like"/>
</dbReference>
<dbReference type="InterPro" id="IPR000719">
    <property type="entry name" value="Prot_kinase_dom"/>
</dbReference>
<dbReference type="PANTHER" id="PTHR24348">
    <property type="entry name" value="SERINE/THREONINE-PROTEIN KINASE UNC-51-RELATED"/>
    <property type="match status" value="1"/>
</dbReference>
<dbReference type="Gene3D" id="1.10.510.10">
    <property type="entry name" value="Transferase(Phosphotransferase) domain 1"/>
    <property type="match status" value="1"/>
</dbReference>
<evidence type="ECO:0000313" key="4">
    <source>
        <dbReference type="Proteomes" id="UP000092993"/>
    </source>
</evidence>
<dbReference type="PANTHER" id="PTHR24348:SF68">
    <property type="entry name" value="SERINE_THREONINE-PROTEIN KINASE ATG1C"/>
    <property type="match status" value="1"/>
</dbReference>
<protein>
    <submittedName>
        <fullName evidence="3">Serine/threonine-protein kinase par-1</fullName>
    </submittedName>
</protein>
<dbReference type="STRING" id="5627.A0A1C7LXA8"/>
<keyword evidence="4" id="KW-1185">Reference proteome</keyword>
<dbReference type="GO" id="GO:0010506">
    <property type="term" value="P:regulation of autophagy"/>
    <property type="evidence" value="ECO:0007669"/>
    <property type="project" value="InterPro"/>
</dbReference>
<dbReference type="EMBL" id="LUGG01000019">
    <property type="protein sequence ID" value="OBZ68659.1"/>
    <property type="molecule type" value="Genomic_DNA"/>
</dbReference>
<feature type="compositionally biased region" description="Low complexity" evidence="1">
    <location>
        <begin position="616"/>
        <end position="631"/>
    </location>
</feature>
<dbReference type="GO" id="GO:0005737">
    <property type="term" value="C:cytoplasm"/>
    <property type="evidence" value="ECO:0007669"/>
    <property type="project" value="TreeGrafter"/>
</dbReference>
<feature type="compositionally biased region" description="Low complexity" evidence="1">
    <location>
        <begin position="796"/>
        <end position="810"/>
    </location>
</feature>
<comment type="caution">
    <text evidence="3">The sequence shown here is derived from an EMBL/GenBank/DDBJ whole genome shotgun (WGS) entry which is preliminary data.</text>
</comment>
<feature type="region of interest" description="Disordered" evidence="1">
    <location>
        <begin position="557"/>
        <end position="655"/>
    </location>
</feature>
<gene>
    <name evidence="3" type="primary">par-1</name>
    <name evidence="3" type="ORF">A0H81_11191</name>
</gene>
<evidence type="ECO:0000313" key="3">
    <source>
        <dbReference type="EMBL" id="OBZ68659.1"/>
    </source>
</evidence>
<feature type="region of interest" description="Disordered" evidence="1">
    <location>
        <begin position="865"/>
        <end position="925"/>
    </location>
</feature>
<dbReference type="CDD" id="cd14014">
    <property type="entry name" value="STKc_PknB_like"/>
    <property type="match status" value="1"/>
</dbReference>
<feature type="region of interest" description="Disordered" evidence="1">
    <location>
        <begin position="346"/>
        <end position="408"/>
    </location>
</feature>
<sequence>MMIPPPQPPEEATDIFSISDQVLADRLQFIEEIGFGNWGSVWLCRPKLDSASRSSEGPNAPQDTKIAVKLVHRSKTSTTAARVRSLWNEMKVVRSLKHEPHPSIIPFYSFIITPSYALITMAYHPRLITVEVAERHAKEWFRSLLSGVEFLHKRGVVHNDIKPANILLSSDSTPVLVDFGFAERYDMKSSKAFHSNLSYGTPEYLSPERARGLPHDTRKSDVWSLGITFFEILVGRTPFEHAEGEEFSSKEDLEKYWSRTLRGKWVGTWRMSKSIEKLLRKMILPNADLRCTASDAMADSYWTQKEIPTSSHQKIGQRFALPVTTLSTDKEVSRLLEVIPSWSSRNKEDAKASKTKTLSATKENAASPPVLSNRDENTPSSSTQSRHARSQSQPKLQPLEGQAGRDAGQEAPWHAVATGYVVAHQTLSSWLRRCILVFCWCEGECPQPSNAKNPRTTRKPLGPRSPTPPGSPVIKRPDALASKENARTQMINKDKGVRKSQVFRDLTASKRNDENVMSSGKAAQKPKEYAKDTVRNRVREWEREKERLREMERLKERMREADEQREREREKEQERERIRAVEEERERRQEQEKQRTKLLQVERETALPRITISRGPSKSPPESALPSPLSPVFEETSEPSVSTIEERSRSPNESGINLLKQSLKISIGMMLHHSHFAVIEPRFRSEDKTVQLYKSSTQALRLSTPALTLESQVIDEDESRMSLSERESWEDDALVRRAKSSLPVVRHAVRNEEMSAANQLDRMTIWIRNVEKVVEDARQNFAASTSSAPLPPLPVAPISRRSSMSRTNRSARLPRKILAANHIFVDEYESGQFDRSSLFADQTADSHPGRDSFVNTANFAEHSLQTIPSEAQSPAVPQTPSRQRRATVVTRSPDHDRKVVSLDTDTTSPSKRREKSKSQNDLARPITPITRLEFELERLSRPTPTPRLSAMVDRNLFVKPASPPATPDSNVVIEPPRNELTESPLHVDPYPPRPKGSKPAVVLDTPGRKHVEGVYDRFLMSTTGVKRLGRGYQSDNAGPVLNVPQQYPAAPKRNQKFFHSARRPMPPPVSSDDLRRASSVDEFGVVVCTQDNVTSEHQDQSSNTIAIVRKAFKAIVTGKTVNGSARLSRAL</sequence>
<evidence type="ECO:0000256" key="1">
    <source>
        <dbReference type="SAM" id="MobiDB-lite"/>
    </source>
</evidence>
<dbReference type="InterPro" id="IPR008271">
    <property type="entry name" value="Ser/Thr_kinase_AS"/>
</dbReference>
<feature type="region of interest" description="Disordered" evidence="1">
    <location>
        <begin position="980"/>
        <end position="1003"/>
    </location>
</feature>